<gene>
    <name evidence="1" type="ORF">Bpfe_023470</name>
</gene>
<protein>
    <submittedName>
        <fullName evidence="1">Uncharacterized protein</fullName>
    </submittedName>
</protein>
<evidence type="ECO:0000313" key="1">
    <source>
        <dbReference type="EMBL" id="KAK0047067.1"/>
    </source>
</evidence>
<proteinExistence type="predicted"/>
<sequence length="59" mass="6634">RVSLSFVVHVSTDRGYEKELQSALAKALGTLEFKLLRTYVKPLGNFVKLKDGSPRDILQ</sequence>
<evidence type="ECO:0000313" key="2">
    <source>
        <dbReference type="Proteomes" id="UP001233172"/>
    </source>
</evidence>
<dbReference type="Proteomes" id="UP001233172">
    <property type="component" value="Unassembled WGS sequence"/>
</dbReference>
<reference evidence="1" key="2">
    <citation type="submission" date="2023-04" db="EMBL/GenBank/DDBJ databases">
        <authorList>
            <person name="Bu L."/>
            <person name="Lu L."/>
            <person name="Laidemitt M.R."/>
            <person name="Zhang S.M."/>
            <person name="Mutuku M."/>
            <person name="Mkoji G."/>
            <person name="Steinauer M."/>
            <person name="Loker E.S."/>
        </authorList>
    </citation>
    <scope>NUCLEOTIDE SEQUENCE</scope>
    <source>
        <strain evidence="1">KasaAsao</strain>
        <tissue evidence="1">Whole Snail</tissue>
    </source>
</reference>
<comment type="caution">
    <text evidence="1">The sequence shown here is derived from an EMBL/GenBank/DDBJ whole genome shotgun (WGS) entry which is preliminary data.</text>
</comment>
<keyword evidence="2" id="KW-1185">Reference proteome</keyword>
<feature type="non-terminal residue" evidence="1">
    <location>
        <position position="59"/>
    </location>
</feature>
<dbReference type="EMBL" id="JASAOG010000156">
    <property type="protein sequence ID" value="KAK0047067.1"/>
    <property type="molecule type" value="Genomic_DNA"/>
</dbReference>
<organism evidence="1 2">
    <name type="scientific">Biomphalaria pfeifferi</name>
    <name type="common">Bloodfluke planorb</name>
    <name type="synonym">Freshwater snail</name>
    <dbReference type="NCBI Taxonomy" id="112525"/>
    <lineage>
        <taxon>Eukaryota</taxon>
        <taxon>Metazoa</taxon>
        <taxon>Spiralia</taxon>
        <taxon>Lophotrochozoa</taxon>
        <taxon>Mollusca</taxon>
        <taxon>Gastropoda</taxon>
        <taxon>Heterobranchia</taxon>
        <taxon>Euthyneura</taxon>
        <taxon>Panpulmonata</taxon>
        <taxon>Hygrophila</taxon>
        <taxon>Lymnaeoidea</taxon>
        <taxon>Planorbidae</taxon>
        <taxon>Biomphalaria</taxon>
    </lineage>
</organism>
<feature type="non-terminal residue" evidence="1">
    <location>
        <position position="1"/>
    </location>
</feature>
<reference evidence="1" key="1">
    <citation type="journal article" date="2023" name="PLoS Negl. Trop. Dis.">
        <title>A genome sequence for Biomphalaria pfeifferi, the major vector snail for the human-infecting parasite Schistosoma mansoni.</title>
        <authorList>
            <person name="Bu L."/>
            <person name="Lu L."/>
            <person name="Laidemitt M.R."/>
            <person name="Zhang S.M."/>
            <person name="Mutuku M."/>
            <person name="Mkoji G."/>
            <person name="Steinauer M."/>
            <person name="Loker E.S."/>
        </authorList>
    </citation>
    <scope>NUCLEOTIDE SEQUENCE</scope>
    <source>
        <strain evidence="1">KasaAsao</strain>
    </source>
</reference>
<dbReference type="AlphaFoldDB" id="A0AAD8B2Z4"/>
<accession>A0AAD8B2Z4</accession>
<name>A0AAD8B2Z4_BIOPF</name>